<dbReference type="AlphaFoldDB" id="A0A3N1Y0U3"/>
<evidence type="ECO:0000256" key="5">
    <source>
        <dbReference type="ARBA" id="ARBA00023004"/>
    </source>
</evidence>
<dbReference type="RefSeq" id="WP_245995187.1">
    <property type="nucleotide sequence ID" value="NZ_RJVI01000002.1"/>
</dbReference>
<dbReference type="InterPro" id="IPR007419">
    <property type="entry name" value="BFD-like_2Fe2S-bd_dom"/>
</dbReference>
<dbReference type="PANTHER" id="PTHR37424">
    <property type="entry name" value="BACTERIOFERRITIN-ASSOCIATED FERREDOXIN"/>
    <property type="match status" value="1"/>
</dbReference>
<evidence type="ECO:0000313" key="12">
    <source>
        <dbReference type="Proteomes" id="UP000276634"/>
    </source>
</evidence>
<proteinExistence type="inferred from homology"/>
<keyword evidence="2" id="KW-0001">2Fe-2S</keyword>
<organism evidence="11 12">
    <name type="scientific">Inmirania thermothiophila</name>
    <dbReference type="NCBI Taxonomy" id="1750597"/>
    <lineage>
        <taxon>Bacteria</taxon>
        <taxon>Pseudomonadati</taxon>
        <taxon>Pseudomonadota</taxon>
        <taxon>Gammaproteobacteria</taxon>
        <taxon>Chromatiales</taxon>
        <taxon>Ectothiorhodospiraceae</taxon>
        <taxon>Inmirania</taxon>
    </lineage>
</organism>
<dbReference type="GO" id="GO:0051537">
    <property type="term" value="F:2 iron, 2 sulfur cluster binding"/>
    <property type="evidence" value="ECO:0007669"/>
    <property type="project" value="UniProtKB-KW"/>
</dbReference>
<comment type="similarity">
    <text evidence="9">Belongs to the Bfd family.</text>
</comment>
<keyword evidence="3" id="KW-0479">Metal-binding</keyword>
<evidence type="ECO:0000256" key="1">
    <source>
        <dbReference type="ARBA" id="ARBA00022448"/>
    </source>
</evidence>
<evidence type="ECO:0000256" key="8">
    <source>
        <dbReference type="ARBA" id="ARBA00039386"/>
    </source>
</evidence>
<comment type="caution">
    <text evidence="11">The sequence shown here is derived from an EMBL/GenBank/DDBJ whole genome shotgun (WGS) entry which is preliminary data.</text>
</comment>
<name>A0A3N1Y0U3_9GAMM</name>
<keyword evidence="6" id="KW-0411">Iron-sulfur</keyword>
<reference evidence="11 12" key="1">
    <citation type="submission" date="2018-11" db="EMBL/GenBank/DDBJ databases">
        <title>Genomic Encyclopedia of Type Strains, Phase IV (KMG-IV): sequencing the most valuable type-strain genomes for metagenomic binning, comparative biology and taxonomic classification.</title>
        <authorList>
            <person name="Goeker M."/>
        </authorList>
    </citation>
    <scope>NUCLEOTIDE SEQUENCE [LARGE SCALE GENOMIC DNA]</scope>
    <source>
        <strain evidence="11 12">DSM 100275</strain>
    </source>
</reference>
<evidence type="ECO:0000256" key="3">
    <source>
        <dbReference type="ARBA" id="ARBA00022723"/>
    </source>
</evidence>
<keyword evidence="1" id="KW-0813">Transport</keyword>
<evidence type="ECO:0000256" key="9">
    <source>
        <dbReference type="ARBA" id="ARBA00046332"/>
    </source>
</evidence>
<dbReference type="Pfam" id="PF04324">
    <property type="entry name" value="Fer2_BFD"/>
    <property type="match status" value="1"/>
</dbReference>
<evidence type="ECO:0000256" key="2">
    <source>
        <dbReference type="ARBA" id="ARBA00022714"/>
    </source>
</evidence>
<feature type="domain" description="BFD-like [2Fe-2S]-binding" evidence="10">
    <location>
        <begin position="8"/>
        <end position="53"/>
    </location>
</feature>
<gene>
    <name evidence="11" type="ORF">EDC57_1655</name>
</gene>
<dbReference type="InterPro" id="IPR052371">
    <property type="entry name" value="BFD-associated_ferredoxin"/>
</dbReference>
<comment type="cofactor">
    <cofactor evidence="7">
        <name>[2Fe-2S] cluster</name>
        <dbReference type="ChEBI" id="CHEBI:190135"/>
    </cofactor>
</comment>
<keyword evidence="4" id="KW-0249">Electron transport</keyword>
<evidence type="ECO:0000259" key="10">
    <source>
        <dbReference type="Pfam" id="PF04324"/>
    </source>
</evidence>
<sequence>MIVRIMSICMCKGVTERALREAAGEGTAALRWLIRTTGMGSDCGCCMEAMRETVAAVHAGRYAASQGGGEEAD</sequence>
<dbReference type="Gene3D" id="1.10.10.1100">
    <property type="entry name" value="BFD-like [2Fe-2S]-binding domain"/>
    <property type="match status" value="1"/>
</dbReference>
<evidence type="ECO:0000313" key="11">
    <source>
        <dbReference type="EMBL" id="ROR32453.1"/>
    </source>
</evidence>
<dbReference type="EMBL" id="RJVI01000002">
    <property type="protein sequence ID" value="ROR32453.1"/>
    <property type="molecule type" value="Genomic_DNA"/>
</dbReference>
<evidence type="ECO:0000256" key="4">
    <source>
        <dbReference type="ARBA" id="ARBA00022982"/>
    </source>
</evidence>
<dbReference type="PANTHER" id="PTHR37424:SF1">
    <property type="entry name" value="BACTERIOFERRITIN-ASSOCIATED FERREDOXIN"/>
    <property type="match status" value="1"/>
</dbReference>
<dbReference type="Proteomes" id="UP000276634">
    <property type="component" value="Unassembled WGS sequence"/>
</dbReference>
<dbReference type="GO" id="GO:0046872">
    <property type="term" value="F:metal ion binding"/>
    <property type="evidence" value="ECO:0007669"/>
    <property type="project" value="UniProtKB-KW"/>
</dbReference>
<accession>A0A3N1Y0U3</accession>
<dbReference type="InterPro" id="IPR041854">
    <property type="entry name" value="BFD-like_2Fe2S-bd_dom_sf"/>
</dbReference>
<evidence type="ECO:0000256" key="7">
    <source>
        <dbReference type="ARBA" id="ARBA00034078"/>
    </source>
</evidence>
<keyword evidence="12" id="KW-1185">Reference proteome</keyword>
<protein>
    <recommendedName>
        <fullName evidence="8">Bacterioferritin-associated ferredoxin</fullName>
    </recommendedName>
</protein>
<keyword evidence="5" id="KW-0408">Iron</keyword>
<evidence type="ECO:0000256" key="6">
    <source>
        <dbReference type="ARBA" id="ARBA00023014"/>
    </source>
</evidence>